<dbReference type="PANTHER" id="PTHR47424:SF9">
    <property type="entry name" value="TAH-2"/>
    <property type="match status" value="1"/>
</dbReference>
<feature type="coiled-coil region" evidence="5">
    <location>
        <begin position="999"/>
        <end position="1026"/>
    </location>
</feature>
<dbReference type="GO" id="GO:0005634">
    <property type="term" value="C:nucleus"/>
    <property type="evidence" value="ECO:0007669"/>
    <property type="project" value="TreeGrafter"/>
</dbReference>
<feature type="compositionally biased region" description="Basic and acidic residues" evidence="6">
    <location>
        <begin position="60"/>
        <end position="97"/>
    </location>
</feature>
<gene>
    <name evidence="8" type="ORF">CFAM422_010419</name>
</gene>
<feature type="compositionally biased region" description="Acidic residues" evidence="6">
    <location>
        <begin position="726"/>
        <end position="738"/>
    </location>
</feature>
<dbReference type="SMART" id="SM00066">
    <property type="entry name" value="GAL4"/>
    <property type="match status" value="1"/>
</dbReference>
<dbReference type="GO" id="GO:0006351">
    <property type="term" value="P:DNA-templated transcription"/>
    <property type="evidence" value="ECO:0007669"/>
    <property type="project" value="InterPro"/>
</dbReference>
<feature type="region of interest" description="Disordered" evidence="6">
    <location>
        <begin position="351"/>
        <end position="371"/>
    </location>
</feature>
<evidence type="ECO:0000259" key="7">
    <source>
        <dbReference type="PROSITE" id="PS50048"/>
    </source>
</evidence>
<keyword evidence="3" id="KW-0804">Transcription</keyword>
<dbReference type="PROSITE" id="PS50048">
    <property type="entry name" value="ZN2_CY6_FUNGAL_2"/>
    <property type="match status" value="1"/>
</dbReference>
<evidence type="ECO:0000256" key="5">
    <source>
        <dbReference type="SAM" id="Coils"/>
    </source>
</evidence>
<dbReference type="InterPro" id="IPR051127">
    <property type="entry name" value="Fungal_SecMet_Regulators"/>
</dbReference>
<evidence type="ECO:0000256" key="3">
    <source>
        <dbReference type="ARBA" id="ARBA00023163"/>
    </source>
</evidence>
<dbReference type="CDD" id="cd00067">
    <property type="entry name" value="GAL4"/>
    <property type="match status" value="1"/>
</dbReference>
<dbReference type="InterPro" id="IPR001138">
    <property type="entry name" value="Zn2Cys6_DnaBD"/>
</dbReference>
<feature type="region of interest" description="Disordered" evidence="6">
    <location>
        <begin position="935"/>
        <end position="968"/>
    </location>
</feature>
<keyword evidence="4" id="KW-0539">Nucleus</keyword>
<evidence type="ECO:0000256" key="4">
    <source>
        <dbReference type="ARBA" id="ARBA00023242"/>
    </source>
</evidence>
<dbReference type="PANTHER" id="PTHR47424">
    <property type="entry name" value="REGULATORY PROTEIN GAL4"/>
    <property type="match status" value="1"/>
</dbReference>
<dbReference type="GO" id="GO:0000435">
    <property type="term" value="P:positive regulation of transcription from RNA polymerase II promoter by galactose"/>
    <property type="evidence" value="ECO:0007669"/>
    <property type="project" value="TreeGrafter"/>
</dbReference>
<dbReference type="Pfam" id="PF04082">
    <property type="entry name" value="Fungal_trans"/>
    <property type="match status" value="1"/>
</dbReference>
<evidence type="ECO:0000256" key="2">
    <source>
        <dbReference type="ARBA" id="ARBA00023015"/>
    </source>
</evidence>
<evidence type="ECO:0000256" key="6">
    <source>
        <dbReference type="SAM" id="MobiDB-lite"/>
    </source>
</evidence>
<dbReference type="GO" id="GO:0000981">
    <property type="term" value="F:DNA-binding transcription factor activity, RNA polymerase II-specific"/>
    <property type="evidence" value="ECO:0007669"/>
    <property type="project" value="InterPro"/>
</dbReference>
<dbReference type="SUPFAM" id="SSF57701">
    <property type="entry name" value="Zn2/Cys6 DNA-binding domain"/>
    <property type="match status" value="1"/>
</dbReference>
<dbReference type="Gene3D" id="1.20.120.20">
    <property type="entry name" value="Apolipoprotein"/>
    <property type="match status" value="1"/>
</dbReference>
<dbReference type="GO" id="GO:0008270">
    <property type="term" value="F:zinc ion binding"/>
    <property type="evidence" value="ECO:0007669"/>
    <property type="project" value="InterPro"/>
</dbReference>
<keyword evidence="1" id="KW-0479">Metal-binding</keyword>
<keyword evidence="9" id="KW-1185">Reference proteome</keyword>
<dbReference type="Proteomes" id="UP000801864">
    <property type="component" value="Unassembled WGS sequence"/>
</dbReference>
<keyword evidence="5" id="KW-0175">Coiled coil</keyword>
<feature type="region of interest" description="Disordered" evidence="6">
    <location>
        <begin position="56"/>
        <end position="97"/>
    </location>
</feature>
<dbReference type="EMBL" id="QLNT01000020">
    <property type="protein sequence ID" value="KAF3062875.1"/>
    <property type="molecule type" value="Genomic_DNA"/>
</dbReference>
<protein>
    <recommendedName>
        <fullName evidence="7">Zn(2)-C6 fungal-type domain-containing protein</fullName>
    </recommendedName>
</protein>
<evidence type="ECO:0000256" key="1">
    <source>
        <dbReference type="ARBA" id="ARBA00022723"/>
    </source>
</evidence>
<dbReference type="InterPro" id="IPR036864">
    <property type="entry name" value="Zn2-C6_fun-type_DNA-bd_sf"/>
</dbReference>
<feature type="domain" description="Zn(2)-C6 fungal-type" evidence="7">
    <location>
        <begin position="16"/>
        <end position="47"/>
    </location>
</feature>
<proteinExistence type="predicted"/>
<reference evidence="8 9" key="1">
    <citation type="submission" date="2018-06" db="EMBL/GenBank/DDBJ databases">
        <title>Genome analysis of cellulolytic fungus Trichoderma lentiforme CFAM-422.</title>
        <authorList>
            <person name="Steindorff A.S."/>
            <person name="Formighieri E.F."/>
            <person name="Midorikawa G.E.O."/>
            <person name="Tamietti M.S."/>
            <person name="Ramos E.Z."/>
            <person name="Silva A.S."/>
            <person name="Bon E.P.S."/>
            <person name="Mendes T.D."/>
            <person name="Damaso M.C.T."/>
            <person name="Favaro L.C.L."/>
        </authorList>
    </citation>
    <scope>NUCLEOTIDE SEQUENCE [LARGE SCALE GENOMIC DNA]</scope>
    <source>
        <strain evidence="8 9">CFAM-422</strain>
    </source>
</reference>
<organism evidence="8 9">
    <name type="scientific">Trichoderma lentiforme</name>
    <dbReference type="NCBI Taxonomy" id="1567552"/>
    <lineage>
        <taxon>Eukaryota</taxon>
        <taxon>Fungi</taxon>
        <taxon>Dikarya</taxon>
        <taxon>Ascomycota</taxon>
        <taxon>Pezizomycotina</taxon>
        <taxon>Sordariomycetes</taxon>
        <taxon>Hypocreomycetidae</taxon>
        <taxon>Hypocreales</taxon>
        <taxon>Hypocreaceae</taxon>
        <taxon>Trichoderma</taxon>
    </lineage>
</organism>
<sequence>MPRYKVAEERKRIAKACILCQTNKTKCDGLCPCSQCIKRERSTACSYSSHKRLYGRQRRWPKDADADISKPAQKDPKEAENPSFDHSDPHIKRTPLHEDDENYGIHIAIPKLPNTMRDTKGQSMYYGDCAALSFLQNIQELIQGEQELADAAKELSSLSVVEEVPSTDGESVLAYSNANLGDLEALVQAFFTSTCGILDIMDRSYVENLLSCWTSGNISVTSSSAAILYLVLASASQIRSNSAQDHHRSRSFFYHGRRIALLELTEYPSMETTQAFMLISLYMLGSCRRDGAHLNLGIAISAAKALGYHRAEATFTQCEENKQLRKRIWRTLCYHDLFFCAMMGRAPLAAAMNSAEEEDNQQPDPKHPDKCQQLGMYESARAFSILKQTVLEIYTKHSAPLERLQRLSRRLREMGTALPFELRSISPAAFPEHKCPKTRQLIIRNATVACNYYFSMMLLTRPFLIACLRAKYNKTPKSTQSPESNDGCQKSSEVDKNVKHGAMTSFDTALKTIQLLHELYVNGVLFNNMPLVVAWTFVSALTVCAAYFGRLGDARECELVIYRANQILQHFMPYSPQAKQYDLILKKLSRVALSCISGTGDQPYDNSNLFWSDLFRLTPAHLHKLKEEETDSTLDISELFGLGIPEGDACSLSERFGESLGTTQTDSPMSDIFHFPDGAYKDFSNYMLMTDDFLCPSRDHIPQGIDEAQANRDEDHDSVENKDDDVTLSDPSDCDTETTEPNISYQNNAVTWKDDTNQTQHADGIHLDIYLDTLTNTSLFKLYCNIHHKGSKAKGQKHTIFLFIHPESVRAITLDSGRPAGPSSSKASRQTLSFSITQQPSLIIPKGYVLESKQRSKGLLNAVLALANVTDFTIHLNSSNITIPKKTRLELVAQIFSPGSVYNRPLTNKRCANLESLYGGRGGEVANLSRDVGKAPIQADLPPSYDEPQRGQVSNKRRRIDSDVTNDKSPTVHDDLFKSIRSHLDGIESRICTHIDGMEGRINNRLDSIEDRLKQLEDKVSDALDVDRDQYILEEIGEQLDDCITGVKIESEELFKAIDDRADMTIERLEQEVNERIDQLGEEVKDSTAELVEESLKKKLVNASLRIDGSVFLDI</sequence>
<feature type="region of interest" description="Disordered" evidence="6">
    <location>
        <begin position="709"/>
        <end position="750"/>
    </location>
</feature>
<feature type="compositionally biased region" description="Polar residues" evidence="6">
    <location>
        <begin position="739"/>
        <end position="750"/>
    </location>
</feature>
<dbReference type="GO" id="GO:0000978">
    <property type="term" value="F:RNA polymerase II cis-regulatory region sequence-specific DNA binding"/>
    <property type="evidence" value="ECO:0007669"/>
    <property type="project" value="TreeGrafter"/>
</dbReference>
<feature type="compositionally biased region" description="Basic and acidic residues" evidence="6">
    <location>
        <begin position="709"/>
        <end position="725"/>
    </location>
</feature>
<accession>A0A9P5CAL7</accession>
<dbReference type="CDD" id="cd12148">
    <property type="entry name" value="fungal_TF_MHR"/>
    <property type="match status" value="1"/>
</dbReference>
<dbReference type="Gene3D" id="4.10.240.10">
    <property type="entry name" value="Zn(2)-C6 fungal-type DNA-binding domain"/>
    <property type="match status" value="1"/>
</dbReference>
<keyword evidence="2" id="KW-0805">Transcription regulation</keyword>
<dbReference type="InterPro" id="IPR007219">
    <property type="entry name" value="XnlR_reg_dom"/>
</dbReference>
<comment type="caution">
    <text evidence="8">The sequence shown here is derived from an EMBL/GenBank/DDBJ whole genome shotgun (WGS) entry which is preliminary data.</text>
</comment>
<evidence type="ECO:0000313" key="9">
    <source>
        <dbReference type="Proteomes" id="UP000801864"/>
    </source>
</evidence>
<evidence type="ECO:0000313" key="8">
    <source>
        <dbReference type="EMBL" id="KAF3062875.1"/>
    </source>
</evidence>
<name>A0A9P5CAL7_9HYPO</name>
<dbReference type="AlphaFoldDB" id="A0A9P5CAL7"/>